<evidence type="ECO:0000313" key="2">
    <source>
        <dbReference type="EMBL" id="MFC0543267.1"/>
    </source>
</evidence>
<dbReference type="InterPro" id="IPR029058">
    <property type="entry name" value="AB_hydrolase_fold"/>
</dbReference>
<keyword evidence="3" id="KW-1185">Reference proteome</keyword>
<name>A0ABV6MT49_9PSEU</name>
<reference evidence="2 3" key="1">
    <citation type="submission" date="2024-09" db="EMBL/GenBank/DDBJ databases">
        <authorList>
            <person name="Sun Q."/>
            <person name="Mori K."/>
        </authorList>
    </citation>
    <scope>NUCLEOTIDE SEQUENCE [LARGE SCALE GENOMIC DNA]</scope>
    <source>
        <strain evidence="2 3">TBRC 1432</strain>
    </source>
</reference>
<keyword evidence="2" id="KW-0378">Hydrolase</keyword>
<dbReference type="GO" id="GO:0016787">
    <property type="term" value="F:hydrolase activity"/>
    <property type="evidence" value="ECO:0007669"/>
    <property type="project" value="UniProtKB-KW"/>
</dbReference>
<evidence type="ECO:0000259" key="1">
    <source>
        <dbReference type="Pfam" id="PF00561"/>
    </source>
</evidence>
<protein>
    <submittedName>
        <fullName evidence="2">Alpha/beta fold hydrolase</fullName>
    </submittedName>
</protein>
<organism evidence="2 3">
    <name type="scientific">Kutzneria chonburiensis</name>
    <dbReference type="NCBI Taxonomy" id="1483604"/>
    <lineage>
        <taxon>Bacteria</taxon>
        <taxon>Bacillati</taxon>
        <taxon>Actinomycetota</taxon>
        <taxon>Actinomycetes</taxon>
        <taxon>Pseudonocardiales</taxon>
        <taxon>Pseudonocardiaceae</taxon>
        <taxon>Kutzneria</taxon>
    </lineage>
</organism>
<dbReference type="SUPFAM" id="SSF53474">
    <property type="entry name" value="alpha/beta-Hydrolases"/>
    <property type="match status" value="1"/>
</dbReference>
<dbReference type="EMBL" id="JBHLUD010000004">
    <property type="protein sequence ID" value="MFC0543267.1"/>
    <property type="molecule type" value="Genomic_DNA"/>
</dbReference>
<proteinExistence type="predicted"/>
<dbReference type="RefSeq" id="WP_273941659.1">
    <property type="nucleotide sequence ID" value="NZ_CP097263.1"/>
</dbReference>
<dbReference type="Pfam" id="PF00561">
    <property type="entry name" value="Abhydrolase_1"/>
    <property type="match status" value="1"/>
</dbReference>
<feature type="domain" description="AB hydrolase-1" evidence="1">
    <location>
        <begin position="13"/>
        <end position="143"/>
    </location>
</feature>
<dbReference type="InterPro" id="IPR000073">
    <property type="entry name" value="AB_hydrolase_1"/>
</dbReference>
<dbReference type="Gene3D" id="3.40.50.1820">
    <property type="entry name" value="alpha/beta hydrolase"/>
    <property type="match status" value="1"/>
</dbReference>
<gene>
    <name evidence="2" type="ORF">ACFFH7_17325</name>
</gene>
<evidence type="ECO:0000313" key="3">
    <source>
        <dbReference type="Proteomes" id="UP001589810"/>
    </source>
</evidence>
<comment type="caution">
    <text evidence="2">The sequence shown here is derived from an EMBL/GenBank/DDBJ whole genome shotgun (WGS) entry which is preliminary data.</text>
</comment>
<dbReference type="Proteomes" id="UP001589810">
    <property type="component" value="Unassembled WGS sequence"/>
</dbReference>
<accession>A0ABV6MT49</accession>
<sequence length="262" mass="28501">MTLYTKRIGDSGPVLLFIVGGNGDSTVFEAAAAQLADRYRVVLYDRAGFARSPVDTVPADKLAADVEDARALLADEPGYVFGSSSGAIVTLELLAQHPSVVLKAVPHEPPLVSLLPDRDELLAELDEVYQLYLAEGHEAAMALFAKVVGLAPPKSPPAGFEPPPAMREMFERMRHNVPFWFDHEFNPYPRHELDLAALDRDKLVLACGVESRGLLAYRPNVVLSERLGLPLVEFPGEHLGYARHPVAFAAKLHQVLSSAATS</sequence>